<sequence>MPPRNHVAERLRELLSDEQVAPGDRLPPERELATQLGVSRSSLREGLRRLSDLGIIESRQGSGTYRAPLDLGDLFEVRQRLEPLAARLAAERRDDHDLRRLDESLAEMRAALPDAQLFGAADVRAHATIVDASASVPLRVLFAAIADLLSHSRTTTSTDAALRVRALEEMTAIVAAIRAHDGTAAELAMHGHLEHVGATLTAAPR</sequence>
<dbReference type="Pfam" id="PF07729">
    <property type="entry name" value="FCD"/>
    <property type="match status" value="1"/>
</dbReference>
<dbReference type="PROSITE" id="PS50949">
    <property type="entry name" value="HTH_GNTR"/>
    <property type="match status" value="1"/>
</dbReference>
<dbReference type="SMART" id="SM00895">
    <property type="entry name" value="FCD"/>
    <property type="match status" value="1"/>
</dbReference>
<dbReference type="InterPro" id="IPR036388">
    <property type="entry name" value="WH-like_DNA-bd_sf"/>
</dbReference>
<dbReference type="PRINTS" id="PR00035">
    <property type="entry name" value="HTHGNTR"/>
</dbReference>
<evidence type="ECO:0000259" key="4">
    <source>
        <dbReference type="PROSITE" id="PS50949"/>
    </source>
</evidence>
<dbReference type="RefSeq" id="WP_318598995.1">
    <property type="nucleotide sequence ID" value="NZ_JAWSTH010000059.1"/>
</dbReference>
<dbReference type="Gene3D" id="1.10.10.10">
    <property type="entry name" value="Winged helix-like DNA-binding domain superfamily/Winged helix DNA-binding domain"/>
    <property type="match status" value="1"/>
</dbReference>
<evidence type="ECO:0000313" key="6">
    <source>
        <dbReference type="Proteomes" id="UP001284601"/>
    </source>
</evidence>
<dbReference type="SMART" id="SM00345">
    <property type="entry name" value="HTH_GNTR"/>
    <property type="match status" value="1"/>
</dbReference>
<proteinExistence type="predicted"/>
<dbReference type="InterPro" id="IPR000524">
    <property type="entry name" value="Tscrpt_reg_HTH_GntR"/>
</dbReference>
<organism evidence="5 6">
    <name type="scientific">Conexibacter stalactiti</name>
    <dbReference type="NCBI Taxonomy" id="1940611"/>
    <lineage>
        <taxon>Bacteria</taxon>
        <taxon>Bacillati</taxon>
        <taxon>Actinomycetota</taxon>
        <taxon>Thermoleophilia</taxon>
        <taxon>Solirubrobacterales</taxon>
        <taxon>Conexibacteraceae</taxon>
        <taxon>Conexibacter</taxon>
    </lineage>
</organism>
<name>A0ABU4HV36_9ACTN</name>
<dbReference type="Proteomes" id="UP001284601">
    <property type="component" value="Unassembled WGS sequence"/>
</dbReference>
<dbReference type="Gene3D" id="1.20.120.530">
    <property type="entry name" value="GntR ligand-binding domain-like"/>
    <property type="match status" value="1"/>
</dbReference>
<dbReference type="InterPro" id="IPR036390">
    <property type="entry name" value="WH_DNA-bd_sf"/>
</dbReference>
<dbReference type="SUPFAM" id="SSF46785">
    <property type="entry name" value="Winged helix' DNA-binding domain"/>
    <property type="match status" value="1"/>
</dbReference>
<keyword evidence="2" id="KW-0238">DNA-binding</keyword>
<evidence type="ECO:0000256" key="1">
    <source>
        <dbReference type="ARBA" id="ARBA00023015"/>
    </source>
</evidence>
<evidence type="ECO:0000256" key="3">
    <source>
        <dbReference type="ARBA" id="ARBA00023163"/>
    </source>
</evidence>
<protein>
    <submittedName>
        <fullName evidence="5">FadR/GntR family transcriptional regulator</fullName>
    </submittedName>
</protein>
<dbReference type="SUPFAM" id="SSF48008">
    <property type="entry name" value="GntR ligand-binding domain-like"/>
    <property type="match status" value="1"/>
</dbReference>
<keyword evidence="6" id="KW-1185">Reference proteome</keyword>
<dbReference type="InterPro" id="IPR011711">
    <property type="entry name" value="GntR_C"/>
</dbReference>
<keyword evidence="1" id="KW-0805">Transcription regulation</keyword>
<dbReference type="PANTHER" id="PTHR43537">
    <property type="entry name" value="TRANSCRIPTIONAL REGULATOR, GNTR FAMILY"/>
    <property type="match status" value="1"/>
</dbReference>
<evidence type="ECO:0000313" key="5">
    <source>
        <dbReference type="EMBL" id="MDW5596557.1"/>
    </source>
</evidence>
<accession>A0ABU4HV36</accession>
<dbReference type="PANTHER" id="PTHR43537:SF5">
    <property type="entry name" value="UXU OPERON TRANSCRIPTIONAL REGULATOR"/>
    <property type="match status" value="1"/>
</dbReference>
<dbReference type="EMBL" id="JAWSTH010000059">
    <property type="protein sequence ID" value="MDW5596557.1"/>
    <property type="molecule type" value="Genomic_DNA"/>
</dbReference>
<gene>
    <name evidence="5" type="ORF">R7226_19575</name>
</gene>
<feature type="domain" description="HTH gntR-type" evidence="4">
    <location>
        <begin position="1"/>
        <end position="69"/>
    </location>
</feature>
<keyword evidence="3" id="KW-0804">Transcription</keyword>
<dbReference type="CDD" id="cd07377">
    <property type="entry name" value="WHTH_GntR"/>
    <property type="match status" value="1"/>
</dbReference>
<comment type="caution">
    <text evidence="5">The sequence shown here is derived from an EMBL/GenBank/DDBJ whole genome shotgun (WGS) entry which is preliminary data.</text>
</comment>
<reference evidence="6" key="1">
    <citation type="submission" date="2023-07" db="EMBL/GenBank/DDBJ databases">
        <title>Conexibacter stalactiti sp. nov., isolated from stalactites in a lava cave and emended description of the genus Conexibacter.</title>
        <authorList>
            <person name="Lee S.D."/>
        </authorList>
    </citation>
    <scope>NUCLEOTIDE SEQUENCE [LARGE SCALE GENOMIC DNA]</scope>
    <source>
        <strain evidence="6">KCTC 39840</strain>
    </source>
</reference>
<reference evidence="5 6" key="2">
    <citation type="submission" date="2023-10" db="EMBL/GenBank/DDBJ databases">
        <authorList>
            <person name="Han X.F."/>
        </authorList>
    </citation>
    <scope>NUCLEOTIDE SEQUENCE [LARGE SCALE GENOMIC DNA]</scope>
    <source>
        <strain evidence="5 6">KCTC 39840</strain>
    </source>
</reference>
<dbReference type="InterPro" id="IPR008920">
    <property type="entry name" value="TF_FadR/GntR_C"/>
</dbReference>
<evidence type="ECO:0000256" key="2">
    <source>
        <dbReference type="ARBA" id="ARBA00023125"/>
    </source>
</evidence>
<dbReference type="Pfam" id="PF00392">
    <property type="entry name" value="GntR"/>
    <property type="match status" value="1"/>
</dbReference>